<sequence>MVKVRFLIINHKEQHAPYH</sequence>
<reference evidence="1" key="1">
    <citation type="submission" date="2018-02" db="EMBL/GenBank/DDBJ databases">
        <title>Rhizophora mucronata_Transcriptome.</title>
        <authorList>
            <person name="Meera S.P."/>
            <person name="Sreeshan A."/>
            <person name="Augustine A."/>
        </authorList>
    </citation>
    <scope>NUCLEOTIDE SEQUENCE</scope>
    <source>
        <tissue evidence="1">Leaf</tissue>
    </source>
</reference>
<dbReference type="EMBL" id="GGEC01058101">
    <property type="protein sequence ID" value="MBX38585.1"/>
    <property type="molecule type" value="Transcribed_RNA"/>
</dbReference>
<organism evidence="1">
    <name type="scientific">Rhizophora mucronata</name>
    <name type="common">Asiatic mangrove</name>
    <dbReference type="NCBI Taxonomy" id="61149"/>
    <lineage>
        <taxon>Eukaryota</taxon>
        <taxon>Viridiplantae</taxon>
        <taxon>Streptophyta</taxon>
        <taxon>Embryophyta</taxon>
        <taxon>Tracheophyta</taxon>
        <taxon>Spermatophyta</taxon>
        <taxon>Magnoliopsida</taxon>
        <taxon>eudicotyledons</taxon>
        <taxon>Gunneridae</taxon>
        <taxon>Pentapetalae</taxon>
        <taxon>rosids</taxon>
        <taxon>fabids</taxon>
        <taxon>Malpighiales</taxon>
        <taxon>Rhizophoraceae</taxon>
        <taxon>Rhizophora</taxon>
    </lineage>
</organism>
<name>A0A2P2N805_RHIMU</name>
<dbReference type="AlphaFoldDB" id="A0A2P2N805"/>
<protein>
    <submittedName>
        <fullName evidence="1">Uncharacterized protein</fullName>
    </submittedName>
</protein>
<proteinExistence type="predicted"/>
<evidence type="ECO:0000313" key="1">
    <source>
        <dbReference type="EMBL" id="MBX38585.1"/>
    </source>
</evidence>
<accession>A0A2P2N805</accession>